<protein>
    <submittedName>
        <fullName evidence="10">FtsX-like permease family protein</fullName>
    </submittedName>
</protein>
<keyword evidence="2" id="KW-1003">Cell membrane</keyword>
<evidence type="ECO:0000313" key="11">
    <source>
        <dbReference type="Proteomes" id="UP000282184"/>
    </source>
</evidence>
<dbReference type="InterPro" id="IPR050250">
    <property type="entry name" value="Macrolide_Exporter_MacB"/>
</dbReference>
<keyword evidence="11" id="KW-1185">Reference proteome</keyword>
<evidence type="ECO:0000256" key="2">
    <source>
        <dbReference type="ARBA" id="ARBA00022475"/>
    </source>
</evidence>
<feature type="transmembrane region" description="Helical" evidence="7">
    <location>
        <begin position="276"/>
        <end position="301"/>
    </location>
</feature>
<reference evidence="10 11" key="1">
    <citation type="submission" date="2018-12" db="EMBL/GenBank/DDBJ databases">
        <title>Hymenobacter gummosus sp. nov., isolated from a spring.</title>
        <authorList>
            <person name="Nie L."/>
        </authorList>
    </citation>
    <scope>NUCLEOTIDE SEQUENCE [LARGE SCALE GENOMIC DNA]</scope>
    <source>
        <strain evidence="10 11">KCTC 52166</strain>
    </source>
</reference>
<dbReference type="OrthoDB" id="8769057at2"/>
<feature type="domain" description="ABC3 transporter permease C-terminal" evidence="8">
    <location>
        <begin position="281"/>
        <end position="392"/>
    </location>
</feature>
<feature type="domain" description="MacB-like periplasmic core" evidence="9">
    <location>
        <begin position="53"/>
        <end position="243"/>
    </location>
</feature>
<evidence type="ECO:0000259" key="9">
    <source>
        <dbReference type="Pfam" id="PF12704"/>
    </source>
</evidence>
<dbReference type="Pfam" id="PF02687">
    <property type="entry name" value="FtsX"/>
    <property type="match status" value="1"/>
</dbReference>
<accession>A0A431U2V2</accession>
<evidence type="ECO:0000256" key="3">
    <source>
        <dbReference type="ARBA" id="ARBA00022692"/>
    </source>
</evidence>
<evidence type="ECO:0000256" key="4">
    <source>
        <dbReference type="ARBA" id="ARBA00022989"/>
    </source>
</evidence>
<dbReference type="Pfam" id="PF12704">
    <property type="entry name" value="MacB_PCD"/>
    <property type="match status" value="1"/>
</dbReference>
<organism evidence="10 11">
    <name type="scientific">Hymenobacter gummosus</name>
    <dbReference type="NCBI Taxonomy" id="1776032"/>
    <lineage>
        <taxon>Bacteria</taxon>
        <taxon>Pseudomonadati</taxon>
        <taxon>Bacteroidota</taxon>
        <taxon>Cytophagia</taxon>
        <taxon>Cytophagales</taxon>
        <taxon>Hymenobacteraceae</taxon>
        <taxon>Hymenobacter</taxon>
    </lineage>
</organism>
<dbReference type="EMBL" id="RXOF01000006">
    <property type="protein sequence ID" value="RTQ49708.1"/>
    <property type="molecule type" value="Genomic_DNA"/>
</dbReference>
<feature type="transmembrane region" description="Helical" evidence="7">
    <location>
        <begin position="16"/>
        <end position="38"/>
    </location>
</feature>
<comment type="subcellular location">
    <subcellularLocation>
        <location evidence="1">Cell membrane</location>
        <topology evidence="1">Multi-pass membrane protein</topology>
    </subcellularLocation>
</comment>
<dbReference type="GO" id="GO:0005886">
    <property type="term" value="C:plasma membrane"/>
    <property type="evidence" value="ECO:0007669"/>
    <property type="project" value="UniProtKB-SubCell"/>
</dbReference>
<gene>
    <name evidence="10" type="ORF">EJV47_12910</name>
</gene>
<keyword evidence="5 7" id="KW-0472">Membrane</keyword>
<evidence type="ECO:0000256" key="6">
    <source>
        <dbReference type="ARBA" id="ARBA00038076"/>
    </source>
</evidence>
<feature type="transmembrane region" description="Helical" evidence="7">
    <location>
        <begin position="360"/>
        <end position="381"/>
    </location>
</feature>
<dbReference type="GO" id="GO:0022857">
    <property type="term" value="F:transmembrane transporter activity"/>
    <property type="evidence" value="ECO:0007669"/>
    <property type="project" value="TreeGrafter"/>
</dbReference>
<evidence type="ECO:0000313" key="10">
    <source>
        <dbReference type="EMBL" id="RTQ49708.1"/>
    </source>
</evidence>
<dbReference type="InterPro" id="IPR025857">
    <property type="entry name" value="MacB_PCD"/>
</dbReference>
<dbReference type="PANTHER" id="PTHR30572:SF4">
    <property type="entry name" value="ABC TRANSPORTER PERMEASE YTRF"/>
    <property type="match status" value="1"/>
</dbReference>
<proteinExistence type="inferred from homology"/>
<dbReference type="RefSeq" id="WP_126693567.1">
    <property type="nucleotide sequence ID" value="NZ_RXOF01000006.1"/>
</dbReference>
<name>A0A431U2V2_9BACT</name>
<evidence type="ECO:0000256" key="7">
    <source>
        <dbReference type="SAM" id="Phobius"/>
    </source>
</evidence>
<comment type="caution">
    <text evidence="10">The sequence shown here is derived from an EMBL/GenBank/DDBJ whole genome shotgun (WGS) entry which is preliminary data.</text>
</comment>
<keyword evidence="4 7" id="KW-1133">Transmembrane helix</keyword>
<feature type="transmembrane region" description="Helical" evidence="7">
    <location>
        <begin position="322"/>
        <end position="348"/>
    </location>
</feature>
<evidence type="ECO:0000259" key="8">
    <source>
        <dbReference type="Pfam" id="PF02687"/>
    </source>
</evidence>
<keyword evidence="3 7" id="KW-0812">Transmembrane</keyword>
<dbReference type="Proteomes" id="UP000282184">
    <property type="component" value="Unassembled WGS sequence"/>
</dbReference>
<dbReference type="InterPro" id="IPR003838">
    <property type="entry name" value="ABC3_permease_C"/>
</dbReference>
<evidence type="ECO:0000256" key="1">
    <source>
        <dbReference type="ARBA" id="ARBA00004651"/>
    </source>
</evidence>
<dbReference type="PANTHER" id="PTHR30572">
    <property type="entry name" value="MEMBRANE COMPONENT OF TRANSPORTER-RELATED"/>
    <property type="match status" value="1"/>
</dbReference>
<comment type="similarity">
    <text evidence="6">Belongs to the ABC-4 integral membrane protein family.</text>
</comment>
<dbReference type="AlphaFoldDB" id="A0A431U2V2"/>
<evidence type="ECO:0000256" key="5">
    <source>
        <dbReference type="ARBA" id="ARBA00023136"/>
    </source>
</evidence>
<sequence>MLRHLFRLIWNRKRSNLLLLTEIFFSFVVLFGVGALLINFGRNYILPRGFTHEQVWRLNIAAGQGEKMPRPVLDDVLRQVRALPGVQDLSLGSPNTPFRFINMTSGFAAGQQRIDEVDRYDSDDRYAATLGLHLREGRWFRSSDDASTRRPVVISQDVREQLFPGQTALGKVIRYDNGPVDGTTPEEFVVLGVTDNVRPHGDFDGNAPSMWMRLEPHDTTRWEGAAVLVRVAPGSGAELQQKIVRTVAGVTRKWSTQVYALETDRIDKLKVTLAPLAALAVIGLFLIVNVALGLFGVLWYNINQRRTEIGLRRALGATGRGISWQFLAEMLVLTTLGVAAGLLLAAQFPLLSAFGLDPQVYLGAMLLATVVIFLLTAICAWQPSRLAAGIQPAVALRDE</sequence>